<feature type="domain" description="GHMP kinase C-terminal" evidence="12">
    <location>
        <begin position="201"/>
        <end position="260"/>
    </location>
</feature>
<evidence type="ECO:0000256" key="8">
    <source>
        <dbReference type="ARBA" id="ARBA00023229"/>
    </source>
</evidence>
<dbReference type="Pfam" id="PF00288">
    <property type="entry name" value="GHMP_kinases_N"/>
    <property type="match status" value="1"/>
</dbReference>
<dbReference type="Pfam" id="PF08544">
    <property type="entry name" value="GHMP_kinases_C"/>
    <property type="match status" value="1"/>
</dbReference>
<comment type="catalytic activity">
    <reaction evidence="10">
        <text>4-CDP-2-C-methyl-D-erythritol + ATP = 4-CDP-2-C-methyl-D-erythritol 2-phosphate + ADP + H(+)</text>
        <dbReference type="Rhea" id="RHEA:18437"/>
        <dbReference type="ChEBI" id="CHEBI:15378"/>
        <dbReference type="ChEBI" id="CHEBI:30616"/>
        <dbReference type="ChEBI" id="CHEBI:57823"/>
        <dbReference type="ChEBI" id="CHEBI:57919"/>
        <dbReference type="ChEBI" id="CHEBI:456216"/>
        <dbReference type="EC" id="2.7.1.148"/>
    </reaction>
</comment>
<feature type="active site" evidence="10">
    <location>
        <position position="12"/>
    </location>
</feature>
<comment type="caution">
    <text evidence="13">The sequence shown here is derived from an EMBL/GenBank/DDBJ whole genome shotgun (WGS) entry which is preliminary data.</text>
</comment>
<dbReference type="InterPro" id="IPR036554">
    <property type="entry name" value="GHMP_kinase_C_sf"/>
</dbReference>
<keyword evidence="4 10" id="KW-0808">Transferase</keyword>
<dbReference type="SUPFAM" id="SSF54211">
    <property type="entry name" value="Ribosomal protein S5 domain 2-like"/>
    <property type="match status" value="1"/>
</dbReference>
<evidence type="ECO:0000313" key="13">
    <source>
        <dbReference type="EMBL" id="MCX2975029.1"/>
    </source>
</evidence>
<dbReference type="HAMAP" id="MF_00061">
    <property type="entry name" value="IspE"/>
    <property type="match status" value="1"/>
</dbReference>
<keyword evidence="8 10" id="KW-0414">Isoprene biosynthesis</keyword>
<evidence type="ECO:0000256" key="9">
    <source>
        <dbReference type="ARBA" id="ARBA00032554"/>
    </source>
</evidence>
<feature type="active site" evidence="10">
    <location>
        <position position="136"/>
    </location>
</feature>
<reference evidence="13" key="1">
    <citation type="submission" date="2019-02" db="EMBL/GenBank/DDBJ databases">
        <authorList>
            <person name="Li S.-H."/>
        </authorList>
    </citation>
    <scope>NUCLEOTIDE SEQUENCE</scope>
    <source>
        <strain evidence="13">IMCC8485</strain>
    </source>
</reference>
<keyword evidence="6 10" id="KW-0418">Kinase</keyword>
<dbReference type="PIRSF" id="PIRSF010376">
    <property type="entry name" value="IspE"/>
    <property type="match status" value="1"/>
</dbReference>
<dbReference type="InterPro" id="IPR020568">
    <property type="entry name" value="Ribosomal_Su5_D2-typ_SF"/>
</dbReference>
<dbReference type="Gene3D" id="3.30.230.10">
    <property type="match status" value="1"/>
</dbReference>
<evidence type="ECO:0000259" key="12">
    <source>
        <dbReference type="Pfam" id="PF08544"/>
    </source>
</evidence>
<dbReference type="RefSeq" id="WP_279253693.1">
    <property type="nucleotide sequence ID" value="NZ_SHNP01000005.1"/>
</dbReference>
<keyword evidence="5 10" id="KW-0547">Nucleotide-binding</keyword>
<dbReference type="EMBL" id="SHNP01000005">
    <property type="protein sequence ID" value="MCX2975029.1"/>
    <property type="molecule type" value="Genomic_DNA"/>
</dbReference>
<sequence>MSDTLTLLSPAKLNLFLHITGQRGDGYHELQTLFQLLDWGDRLQFESDNSGEISLHGADLGIPAEQNLIVKAAQALPRNTSKQGVSIHLEKRIPEGGGLGGGSSNAATTLLAMNYLWNLRLGDKALQKIGAKLGADVPVFVAGHTAWAEGIGEFLTPVELPETWYLVIAPGCHVSTAEIFSNEQLTRNTSPIKMAAFFEGNSRNDCQQLVRNLHKEVDNALNWLDNFGTAKLTGTGACVFASFDDKQSATSALSQLPESMSGFVARGINTSPVLNALVGPKV</sequence>
<evidence type="ECO:0000259" key="11">
    <source>
        <dbReference type="Pfam" id="PF00288"/>
    </source>
</evidence>
<organism evidence="13 14">
    <name type="scientific">Candidatus Seongchinamella marina</name>
    <dbReference type="NCBI Taxonomy" id="2518990"/>
    <lineage>
        <taxon>Bacteria</taxon>
        <taxon>Pseudomonadati</taxon>
        <taxon>Pseudomonadota</taxon>
        <taxon>Gammaproteobacteria</taxon>
        <taxon>Cellvibrionales</taxon>
        <taxon>Halieaceae</taxon>
        <taxon>Seongchinamella</taxon>
    </lineage>
</organism>
<evidence type="ECO:0000256" key="7">
    <source>
        <dbReference type="ARBA" id="ARBA00022840"/>
    </source>
</evidence>
<comment type="function">
    <text evidence="10">Catalyzes the phosphorylation of the position 2 hydroxy group of 4-diphosphocytidyl-2C-methyl-D-erythritol.</text>
</comment>
<dbReference type="NCBIfam" id="TIGR00154">
    <property type="entry name" value="ispE"/>
    <property type="match status" value="1"/>
</dbReference>
<evidence type="ECO:0000256" key="6">
    <source>
        <dbReference type="ARBA" id="ARBA00022777"/>
    </source>
</evidence>
<dbReference type="EC" id="2.7.1.148" evidence="2 10"/>
<dbReference type="InterPro" id="IPR004424">
    <property type="entry name" value="IspE"/>
</dbReference>
<accession>A0ABT3T0G0</accession>
<proteinExistence type="inferred from homology"/>
<dbReference type="PANTHER" id="PTHR43527:SF2">
    <property type="entry name" value="4-DIPHOSPHOCYTIDYL-2-C-METHYL-D-ERYTHRITOL KINASE, CHLOROPLASTIC"/>
    <property type="match status" value="1"/>
</dbReference>
<evidence type="ECO:0000256" key="1">
    <source>
        <dbReference type="ARBA" id="ARBA00009684"/>
    </source>
</evidence>
<dbReference type="GO" id="GO:0050515">
    <property type="term" value="F:4-(cytidine 5'-diphospho)-2-C-methyl-D-erythritol kinase activity"/>
    <property type="evidence" value="ECO:0007669"/>
    <property type="project" value="UniProtKB-EC"/>
</dbReference>
<evidence type="ECO:0000256" key="10">
    <source>
        <dbReference type="HAMAP-Rule" id="MF_00061"/>
    </source>
</evidence>
<keyword evidence="14" id="KW-1185">Reference proteome</keyword>
<evidence type="ECO:0000256" key="2">
    <source>
        <dbReference type="ARBA" id="ARBA00012052"/>
    </source>
</evidence>
<evidence type="ECO:0000256" key="3">
    <source>
        <dbReference type="ARBA" id="ARBA00017473"/>
    </source>
</evidence>
<dbReference type="PANTHER" id="PTHR43527">
    <property type="entry name" value="4-DIPHOSPHOCYTIDYL-2-C-METHYL-D-ERYTHRITOL KINASE, CHLOROPLASTIC"/>
    <property type="match status" value="1"/>
</dbReference>
<evidence type="ECO:0000256" key="5">
    <source>
        <dbReference type="ARBA" id="ARBA00022741"/>
    </source>
</evidence>
<name>A0ABT3T0G0_9GAMM</name>
<keyword evidence="7 10" id="KW-0067">ATP-binding</keyword>
<dbReference type="SUPFAM" id="SSF55060">
    <property type="entry name" value="GHMP Kinase, C-terminal domain"/>
    <property type="match status" value="1"/>
</dbReference>
<feature type="binding site" evidence="10">
    <location>
        <begin position="94"/>
        <end position="104"/>
    </location>
    <ligand>
        <name>ATP</name>
        <dbReference type="ChEBI" id="CHEBI:30616"/>
    </ligand>
</feature>
<feature type="domain" description="GHMP kinase N-terminal" evidence="11">
    <location>
        <begin position="67"/>
        <end position="143"/>
    </location>
</feature>
<comment type="pathway">
    <text evidence="10">Isoprenoid biosynthesis; isopentenyl diphosphate biosynthesis via DXP pathway; isopentenyl diphosphate from 1-deoxy-D-xylulose 5-phosphate: step 3/6.</text>
</comment>
<dbReference type="InterPro" id="IPR013750">
    <property type="entry name" value="GHMP_kinase_C_dom"/>
</dbReference>
<dbReference type="InterPro" id="IPR006204">
    <property type="entry name" value="GHMP_kinase_N_dom"/>
</dbReference>
<dbReference type="Proteomes" id="UP001143307">
    <property type="component" value="Unassembled WGS sequence"/>
</dbReference>
<gene>
    <name evidence="10" type="primary">ispE</name>
    <name evidence="13" type="ORF">EYC87_15680</name>
</gene>
<comment type="similarity">
    <text evidence="1 10">Belongs to the GHMP kinase family. IspE subfamily.</text>
</comment>
<dbReference type="Gene3D" id="3.30.70.890">
    <property type="entry name" value="GHMP kinase, C-terminal domain"/>
    <property type="match status" value="1"/>
</dbReference>
<evidence type="ECO:0000256" key="4">
    <source>
        <dbReference type="ARBA" id="ARBA00022679"/>
    </source>
</evidence>
<dbReference type="InterPro" id="IPR014721">
    <property type="entry name" value="Ribsml_uS5_D2-typ_fold_subgr"/>
</dbReference>
<evidence type="ECO:0000313" key="14">
    <source>
        <dbReference type="Proteomes" id="UP001143307"/>
    </source>
</evidence>
<protein>
    <recommendedName>
        <fullName evidence="3 10">4-diphosphocytidyl-2-C-methyl-D-erythritol kinase</fullName>
        <shortName evidence="10">CMK</shortName>
        <ecNumber evidence="2 10">2.7.1.148</ecNumber>
    </recommendedName>
    <alternativeName>
        <fullName evidence="9 10">4-(cytidine-5'-diphospho)-2-C-methyl-D-erythritol kinase</fullName>
    </alternativeName>
</protein>